<dbReference type="RefSeq" id="WP_192030139.1">
    <property type="nucleotide sequence ID" value="NZ_JACYTR010000029.1"/>
</dbReference>
<comment type="caution">
    <text evidence="2">The sequence shown here is derived from an EMBL/GenBank/DDBJ whole genome shotgun (WGS) entry which is preliminary data.</text>
</comment>
<accession>A0AAW3ZNH0</accession>
<dbReference type="AlphaFoldDB" id="A0AAW3ZNH0"/>
<evidence type="ECO:0000313" key="3">
    <source>
        <dbReference type="Proteomes" id="UP000613768"/>
    </source>
</evidence>
<organism evidence="2 3">
    <name type="scientific">Pseudomarimonas arenosa</name>
    <dbReference type="NCBI Taxonomy" id="2774145"/>
    <lineage>
        <taxon>Bacteria</taxon>
        <taxon>Pseudomonadati</taxon>
        <taxon>Pseudomonadota</taxon>
        <taxon>Gammaproteobacteria</taxon>
        <taxon>Lysobacterales</taxon>
        <taxon>Lysobacteraceae</taxon>
        <taxon>Pseudomarimonas</taxon>
    </lineage>
</organism>
<evidence type="ECO:0000259" key="1">
    <source>
        <dbReference type="Pfam" id="PF07883"/>
    </source>
</evidence>
<evidence type="ECO:0000313" key="2">
    <source>
        <dbReference type="EMBL" id="MBD8526719.1"/>
    </source>
</evidence>
<dbReference type="SUPFAM" id="SSF51182">
    <property type="entry name" value="RmlC-like cupins"/>
    <property type="match status" value="1"/>
</dbReference>
<keyword evidence="3" id="KW-1185">Reference proteome</keyword>
<proteinExistence type="predicted"/>
<reference evidence="2 3" key="1">
    <citation type="submission" date="2020-09" db="EMBL/GenBank/DDBJ databases">
        <title>Pseudoxanthomonas sp. CAU 1598 isolated from sand of Yaerae Beach.</title>
        <authorList>
            <person name="Kim W."/>
        </authorList>
    </citation>
    <scope>NUCLEOTIDE SEQUENCE [LARGE SCALE GENOMIC DNA]</scope>
    <source>
        <strain evidence="2 3">CAU 1598</strain>
    </source>
</reference>
<name>A0AAW3ZNH0_9GAMM</name>
<dbReference type="InterPro" id="IPR013096">
    <property type="entry name" value="Cupin_2"/>
</dbReference>
<dbReference type="InterPro" id="IPR014710">
    <property type="entry name" value="RmlC-like_jellyroll"/>
</dbReference>
<protein>
    <submittedName>
        <fullName evidence="2">Cupin domain-containing protein</fullName>
    </submittedName>
</protein>
<dbReference type="EMBL" id="JACYTR010000029">
    <property type="protein sequence ID" value="MBD8526719.1"/>
    <property type="molecule type" value="Genomic_DNA"/>
</dbReference>
<dbReference type="Pfam" id="PF07883">
    <property type="entry name" value="Cupin_2"/>
    <property type="match status" value="1"/>
</dbReference>
<gene>
    <name evidence="2" type="ORF">IFO71_13330</name>
</gene>
<feature type="domain" description="Cupin type-2" evidence="1">
    <location>
        <begin position="43"/>
        <end position="99"/>
    </location>
</feature>
<dbReference type="Proteomes" id="UP000613768">
    <property type="component" value="Unassembled WGS sequence"/>
</dbReference>
<sequence length="113" mass="12303">MFQRGNLLHLADPPAEGERMDTLLDHGPLLIERIVSSSRIAGQEYRQPQDEWVVLLKGNATLEVEGISMALCSGDYVFLASGTPHRVAQVSEGAIWLAVHLHRAVDGASSGDR</sequence>
<dbReference type="Gene3D" id="2.60.120.10">
    <property type="entry name" value="Jelly Rolls"/>
    <property type="match status" value="1"/>
</dbReference>
<dbReference type="InterPro" id="IPR011051">
    <property type="entry name" value="RmlC_Cupin_sf"/>
</dbReference>